<protein>
    <submittedName>
        <fullName evidence="2">Uncharacterized protein</fullName>
    </submittedName>
</protein>
<comment type="caution">
    <text evidence="2">The sequence shown here is derived from an EMBL/GenBank/DDBJ whole genome shotgun (WGS) entry which is preliminary data.</text>
</comment>
<feature type="coiled-coil region" evidence="1">
    <location>
        <begin position="176"/>
        <end position="203"/>
    </location>
</feature>
<dbReference type="EMBL" id="JAPFFF010000012">
    <property type="protein sequence ID" value="KAK8875617.1"/>
    <property type="molecule type" value="Genomic_DNA"/>
</dbReference>
<organism evidence="2 3">
    <name type="scientific">Tritrichomonas musculus</name>
    <dbReference type="NCBI Taxonomy" id="1915356"/>
    <lineage>
        <taxon>Eukaryota</taxon>
        <taxon>Metamonada</taxon>
        <taxon>Parabasalia</taxon>
        <taxon>Tritrichomonadida</taxon>
        <taxon>Tritrichomonadidae</taxon>
        <taxon>Tritrichomonas</taxon>
    </lineage>
</organism>
<proteinExistence type="predicted"/>
<sequence>MIIKYTPHTRAADSLIERKDQIQSLNEKVNSLLESIQELLPVGKLMQEYSFCKIKQDRMKDQIDYLKSALEDLRKPDSSFLDEVYDSLLINIQTQISLCNSDTTKLLDQITKAELDNVSHTVNLKLFPNIPLDSDLNQEAANDIVFSYIEKVRNINISYEKQLCQNNELSCYISLLNDEKEEYEKFKSETNEMIQNLEKLTEAKKIESEKQSQKFEKLKINEKSLINDFESRMELLKECSDYLIEKSEQSKENYDIDLLNSIKELFMKLQDPKAKDDDIKLTVKSIIHLSNLRLAPTPLNDRNSNTKNFGIDIKKDESMPLTRQSNDDNTSNNKYIKPVGFAPNQNINVEFSSSHATESINNTGFNSFLNSNKAGVNNNPTNFGFSSFTKNNTNRNISYTTTNNNNYTNNTPFASFNMESHAQNSSNPTNSPSCHEILISLQQRIDKLNKM</sequence>
<gene>
    <name evidence="2" type="ORF">M9Y10_005786</name>
</gene>
<evidence type="ECO:0000256" key="1">
    <source>
        <dbReference type="SAM" id="Coils"/>
    </source>
</evidence>
<evidence type="ECO:0000313" key="3">
    <source>
        <dbReference type="Proteomes" id="UP001470230"/>
    </source>
</evidence>
<reference evidence="2 3" key="1">
    <citation type="submission" date="2024-04" db="EMBL/GenBank/DDBJ databases">
        <title>Tritrichomonas musculus Genome.</title>
        <authorList>
            <person name="Alves-Ferreira E."/>
            <person name="Grigg M."/>
            <person name="Lorenzi H."/>
            <person name="Galac M."/>
        </authorList>
    </citation>
    <scope>NUCLEOTIDE SEQUENCE [LARGE SCALE GENOMIC DNA]</scope>
    <source>
        <strain evidence="2 3">EAF2021</strain>
    </source>
</reference>
<name>A0ABR2JEQ2_9EUKA</name>
<evidence type="ECO:0000313" key="2">
    <source>
        <dbReference type="EMBL" id="KAK8875617.1"/>
    </source>
</evidence>
<dbReference type="Proteomes" id="UP001470230">
    <property type="component" value="Unassembled WGS sequence"/>
</dbReference>
<accession>A0ABR2JEQ2</accession>
<keyword evidence="3" id="KW-1185">Reference proteome</keyword>
<keyword evidence="1" id="KW-0175">Coiled coil</keyword>